<organism evidence="2 3">
    <name type="scientific">Volvox africanus</name>
    <dbReference type="NCBI Taxonomy" id="51714"/>
    <lineage>
        <taxon>Eukaryota</taxon>
        <taxon>Viridiplantae</taxon>
        <taxon>Chlorophyta</taxon>
        <taxon>core chlorophytes</taxon>
        <taxon>Chlorophyceae</taxon>
        <taxon>CS clade</taxon>
        <taxon>Chlamydomonadales</taxon>
        <taxon>Volvocaceae</taxon>
        <taxon>Volvox</taxon>
    </lineage>
</organism>
<feature type="region of interest" description="Disordered" evidence="1">
    <location>
        <begin position="99"/>
        <end position="121"/>
    </location>
</feature>
<reference evidence="2" key="1">
    <citation type="journal article" date="2021" name="Proc. Natl. Acad. Sci. U.S.A.">
        <title>Three genomes in the algal genus Volvox reveal the fate of a haploid sex-determining region after a transition to homothallism.</title>
        <authorList>
            <person name="Yamamoto K."/>
            <person name="Hamaji T."/>
            <person name="Kawai-Toyooka H."/>
            <person name="Matsuzaki R."/>
            <person name="Takahashi F."/>
            <person name="Nishimura Y."/>
            <person name="Kawachi M."/>
            <person name="Noguchi H."/>
            <person name="Minakuchi Y."/>
            <person name="Umen J.G."/>
            <person name="Toyoda A."/>
            <person name="Nozaki H."/>
        </authorList>
    </citation>
    <scope>NUCLEOTIDE SEQUENCE</scope>
    <source>
        <strain evidence="2">NIES-3780</strain>
    </source>
</reference>
<feature type="region of interest" description="Disordered" evidence="1">
    <location>
        <begin position="54"/>
        <end position="81"/>
    </location>
</feature>
<dbReference type="AlphaFoldDB" id="A0A8J4BIP4"/>
<dbReference type="Proteomes" id="UP000747399">
    <property type="component" value="Unassembled WGS sequence"/>
</dbReference>
<feature type="compositionally biased region" description="Basic and acidic residues" evidence="1">
    <location>
        <begin position="99"/>
        <end position="111"/>
    </location>
</feature>
<evidence type="ECO:0000313" key="3">
    <source>
        <dbReference type="Proteomes" id="UP000747399"/>
    </source>
</evidence>
<gene>
    <name evidence="2" type="ORF">Vafri_16368</name>
</gene>
<name>A0A8J4BIP4_9CHLO</name>
<accession>A0A8J4BIP4</accession>
<protein>
    <submittedName>
        <fullName evidence="2">Uncharacterized protein</fullName>
    </submittedName>
</protein>
<keyword evidence="3" id="KW-1185">Reference proteome</keyword>
<dbReference type="EMBL" id="BNCO01000049">
    <property type="protein sequence ID" value="GIL62081.1"/>
    <property type="molecule type" value="Genomic_DNA"/>
</dbReference>
<evidence type="ECO:0000313" key="2">
    <source>
        <dbReference type="EMBL" id="GIL62081.1"/>
    </source>
</evidence>
<comment type="caution">
    <text evidence="2">The sequence shown here is derived from an EMBL/GenBank/DDBJ whole genome shotgun (WGS) entry which is preliminary data.</text>
</comment>
<sequence>MYLLCYDQSAQLSVKDTHSEDQRKELHRNLSLDLAVGPSALPFFPPLPLLPPKRVPSSSSSLFPKSSSCGSGGGGGGAAQTTDQCIARWQGWGSEEHRTLKRAAGVEEQKPSKLTNPAGLI</sequence>
<evidence type="ECO:0000256" key="1">
    <source>
        <dbReference type="SAM" id="MobiDB-lite"/>
    </source>
</evidence>
<feature type="compositionally biased region" description="Low complexity" evidence="1">
    <location>
        <begin position="55"/>
        <end position="69"/>
    </location>
</feature>
<proteinExistence type="predicted"/>